<dbReference type="PANTHER" id="PTHR30005">
    <property type="entry name" value="EXOPOLYPHOSPHATASE"/>
    <property type="match status" value="1"/>
</dbReference>
<dbReference type="EMBL" id="WWCN01000008">
    <property type="protein sequence ID" value="MYM23889.1"/>
    <property type="molecule type" value="Genomic_DNA"/>
</dbReference>
<accession>A0A6L8K8Q1</accession>
<organism evidence="4 5">
    <name type="scientific">Duganella flavida</name>
    <dbReference type="NCBI Taxonomy" id="2692175"/>
    <lineage>
        <taxon>Bacteria</taxon>
        <taxon>Pseudomonadati</taxon>
        <taxon>Pseudomonadota</taxon>
        <taxon>Betaproteobacteria</taxon>
        <taxon>Burkholderiales</taxon>
        <taxon>Oxalobacteraceae</taxon>
        <taxon>Telluria group</taxon>
        <taxon>Duganella</taxon>
    </lineage>
</organism>
<dbReference type="Gene3D" id="3.30.420.150">
    <property type="entry name" value="Exopolyphosphatase. Domain 2"/>
    <property type="match status" value="1"/>
</dbReference>
<feature type="domain" description="Ppx/GppA phosphatase C-terminal" evidence="3">
    <location>
        <begin position="304"/>
        <end position="468"/>
    </location>
</feature>
<dbReference type="InterPro" id="IPR030673">
    <property type="entry name" value="PyroPPase_GppA_Ppx"/>
</dbReference>
<proteinExistence type="predicted"/>
<dbReference type="Proteomes" id="UP000479335">
    <property type="component" value="Unassembled WGS sequence"/>
</dbReference>
<dbReference type="InterPro" id="IPR050273">
    <property type="entry name" value="GppA/Ppx_hydrolase"/>
</dbReference>
<evidence type="ECO:0000256" key="1">
    <source>
        <dbReference type="ARBA" id="ARBA00022801"/>
    </source>
</evidence>
<dbReference type="AlphaFoldDB" id="A0A6L8K8Q1"/>
<evidence type="ECO:0000313" key="5">
    <source>
        <dbReference type="Proteomes" id="UP000479335"/>
    </source>
</evidence>
<name>A0A6L8K8Q1_9BURK</name>
<dbReference type="GO" id="GO:0016462">
    <property type="term" value="F:pyrophosphatase activity"/>
    <property type="evidence" value="ECO:0007669"/>
    <property type="project" value="TreeGrafter"/>
</dbReference>
<evidence type="ECO:0000313" key="4">
    <source>
        <dbReference type="EMBL" id="MYM23889.1"/>
    </source>
</evidence>
<dbReference type="RefSeq" id="WP_161007365.1">
    <property type="nucleotide sequence ID" value="NZ_WWCN01000008.1"/>
</dbReference>
<dbReference type="Pfam" id="PF21447">
    <property type="entry name" value="Ppx-GppA_III"/>
    <property type="match status" value="1"/>
</dbReference>
<protein>
    <submittedName>
        <fullName evidence="4">Ppx/GppA family phosphatase</fullName>
    </submittedName>
</protein>
<dbReference type="CDD" id="cd24053">
    <property type="entry name" value="ASKHA_NBD_EcPPX-GppA-like"/>
    <property type="match status" value="1"/>
</dbReference>
<dbReference type="SUPFAM" id="SSF53067">
    <property type="entry name" value="Actin-like ATPase domain"/>
    <property type="match status" value="2"/>
</dbReference>
<dbReference type="PIRSF" id="PIRSF001267">
    <property type="entry name" value="Pyrophosphatase_GppA_Ppx"/>
    <property type="match status" value="1"/>
</dbReference>
<sequence>MYAAVDLGSNSFRLHIGKHDGEVIRVLKSVREPIRLAAGLDKDGNLTPAAMQSALNCLKNFRAVLAGYKLDAVRVVATSAMRVARNSNAFLPEAELAIGHPIEIISGEEEGRLIYMGVAHSVNLPGERRLVIDIGGGSTELILGRGQEIDKVESFSVGTVKQSLSFFIGGRVDGPSFEAAILSARSHFEDAAPPYLPQFWKQCYGSSGTARTIADIIVKNGLGKEVNLQTLEALKQRFIEYGHVSKIDMPGLKPDRASTIIGGLAILLGLVRELGIPQVVPIEAGLRMGVMWDLHLRSTKRDRREQSVQACVQRFHVDERRANRVADDALALYAQTKPSTDLYGRHLYWSALLHEMGMVVSHTGYHKHAAYIIENADLPGFTSREQRVMSCMIVAHKGNLRKVVELLAEPDFAKAIVALRLAVLFMHSRIDIDFTQIKLRFKSRIELEIRREWVAEHPTLSYWLEKEQEQWDEVGVDFTIRTSG</sequence>
<keyword evidence="1" id="KW-0378">Hydrolase</keyword>
<dbReference type="Pfam" id="PF02541">
    <property type="entry name" value="Ppx-GppA"/>
    <property type="match status" value="1"/>
</dbReference>
<reference evidence="4 5" key="1">
    <citation type="submission" date="2019-12" db="EMBL/GenBank/DDBJ databases">
        <title>Novel species isolated from a subtropical stream in China.</title>
        <authorList>
            <person name="Lu H."/>
        </authorList>
    </citation>
    <scope>NUCLEOTIDE SEQUENCE [LARGE SCALE GENOMIC DNA]</scope>
    <source>
        <strain evidence="4 5">FT135W</strain>
    </source>
</reference>
<feature type="domain" description="Ppx/GppA phosphatase N-terminal" evidence="2">
    <location>
        <begin position="18"/>
        <end position="296"/>
    </location>
</feature>
<dbReference type="InterPro" id="IPR043129">
    <property type="entry name" value="ATPase_NBD"/>
</dbReference>
<keyword evidence="5" id="KW-1185">Reference proteome</keyword>
<dbReference type="SUPFAM" id="SSF109604">
    <property type="entry name" value="HD-domain/PDEase-like"/>
    <property type="match status" value="1"/>
</dbReference>
<gene>
    <name evidence="4" type="ORF">GTP46_14645</name>
</gene>
<dbReference type="InterPro" id="IPR003695">
    <property type="entry name" value="Ppx_GppA_N"/>
</dbReference>
<dbReference type="PANTHER" id="PTHR30005:SF0">
    <property type="entry name" value="RETROGRADE REGULATION PROTEIN 2"/>
    <property type="match status" value="1"/>
</dbReference>
<dbReference type="InterPro" id="IPR048950">
    <property type="entry name" value="Ppx_GppA_C"/>
</dbReference>
<dbReference type="Gene3D" id="3.30.420.40">
    <property type="match status" value="1"/>
</dbReference>
<evidence type="ECO:0000259" key="3">
    <source>
        <dbReference type="Pfam" id="PF21447"/>
    </source>
</evidence>
<evidence type="ECO:0000259" key="2">
    <source>
        <dbReference type="Pfam" id="PF02541"/>
    </source>
</evidence>
<dbReference type="Gene3D" id="1.10.3210.10">
    <property type="entry name" value="Hypothetical protein af1432"/>
    <property type="match status" value="1"/>
</dbReference>
<comment type="caution">
    <text evidence="4">The sequence shown here is derived from an EMBL/GenBank/DDBJ whole genome shotgun (WGS) entry which is preliminary data.</text>
</comment>